<dbReference type="InterPro" id="IPR029069">
    <property type="entry name" value="HotDog_dom_sf"/>
</dbReference>
<evidence type="ECO:0000313" key="4">
    <source>
        <dbReference type="EMBL" id="GAB89559.1"/>
    </source>
</evidence>
<feature type="region of interest" description="Disordered" evidence="1">
    <location>
        <begin position="119"/>
        <end position="140"/>
    </location>
</feature>
<organism evidence="4 5">
    <name type="scientific">Gordonia rhizosphera NBRC 16068</name>
    <dbReference type="NCBI Taxonomy" id="1108045"/>
    <lineage>
        <taxon>Bacteria</taxon>
        <taxon>Bacillati</taxon>
        <taxon>Actinomycetota</taxon>
        <taxon>Actinomycetes</taxon>
        <taxon>Mycobacteriales</taxon>
        <taxon>Gordoniaceae</taxon>
        <taxon>Gordonia</taxon>
    </lineage>
</organism>
<dbReference type="SUPFAM" id="SSF54637">
    <property type="entry name" value="Thioesterase/thiol ester dehydrase-isomerase"/>
    <property type="match status" value="1"/>
</dbReference>
<reference evidence="4 5" key="1">
    <citation type="submission" date="2012-08" db="EMBL/GenBank/DDBJ databases">
        <title>Whole genome shotgun sequence of Gordonia rhizosphera NBRC 16068.</title>
        <authorList>
            <person name="Takarada H."/>
            <person name="Isaki S."/>
            <person name="Hosoyama A."/>
            <person name="Tsuchikane K."/>
            <person name="Katsumata H."/>
            <person name="Baba S."/>
            <person name="Ohji S."/>
            <person name="Yamazaki S."/>
            <person name="Fujita N."/>
        </authorList>
    </citation>
    <scope>NUCLEOTIDE SEQUENCE [LARGE SCALE GENOMIC DNA]</scope>
    <source>
        <strain evidence="4 5">NBRC 16068</strain>
    </source>
</reference>
<dbReference type="OrthoDB" id="1413770at2"/>
<dbReference type="Proteomes" id="UP000008363">
    <property type="component" value="Unassembled WGS sequence"/>
</dbReference>
<proteinExistence type="predicted"/>
<dbReference type="Gene3D" id="2.40.160.210">
    <property type="entry name" value="Acyl-CoA thioesterase, double hotdog domain"/>
    <property type="match status" value="1"/>
</dbReference>
<evidence type="ECO:0000259" key="3">
    <source>
        <dbReference type="Pfam" id="PF20789"/>
    </source>
</evidence>
<sequence>MTDAYYELVEAGADGDVFTSTDLTRGTWGDMQHGAPPCALLVRSLDRCAPRDRTRLSRVVIELLGPVPMADVQVSAQVDRAGTKIELLSAVMTSDDGSGGSRPVARARAWRMEQSDSSGIERSFAPPLRPIGEGSTRPEMDSLTSGYVSSLNWRWLTAPGARNERAGESWIRPTVDLVQGEEMSAIERLFAVADNANGVGTKLDTRRWTFLNTDITVHLHRAPEGEWTGIRADAAYGPDGIGATIGTLFDERGAIGGIQQSVLLRRRSQPRS</sequence>
<dbReference type="InterPro" id="IPR042171">
    <property type="entry name" value="Acyl-CoA_hotdog"/>
</dbReference>
<dbReference type="STRING" id="1108045.GORHZ_065_00240"/>
<evidence type="ECO:0000259" key="2">
    <source>
        <dbReference type="Pfam" id="PF13622"/>
    </source>
</evidence>
<feature type="domain" description="Acyl-CoA thioesterase-like C-terminal" evidence="3">
    <location>
        <begin position="138"/>
        <end position="263"/>
    </location>
</feature>
<name>K6WSL7_9ACTN</name>
<dbReference type="RefSeq" id="WP_006331628.1">
    <property type="nucleotide sequence ID" value="NZ_BAHC01000065.1"/>
</dbReference>
<dbReference type="EMBL" id="BAHC01000065">
    <property type="protein sequence ID" value="GAB89559.1"/>
    <property type="molecule type" value="Genomic_DNA"/>
</dbReference>
<protein>
    <recommendedName>
        <fullName evidence="6">Thioesterase</fullName>
    </recommendedName>
</protein>
<dbReference type="Pfam" id="PF20789">
    <property type="entry name" value="4HBT_3C"/>
    <property type="match status" value="1"/>
</dbReference>
<comment type="caution">
    <text evidence="4">The sequence shown here is derived from an EMBL/GenBank/DDBJ whole genome shotgun (WGS) entry which is preliminary data.</text>
</comment>
<dbReference type="InterPro" id="IPR049450">
    <property type="entry name" value="ACOT8-like_C"/>
</dbReference>
<dbReference type="Pfam" id="PF13622">
    <property type="entry name" value="4HBT_3"/>
    <property type="match status" value="1"/>
</dbReference>
<keyword evidence="5" id="KW-1185">Reference proteome</keyword>
<gene>
    <name evidence="4" type="ORF">GORHZ_065_00240</name>
</gene>
<dbReference type="InterPro" id="IPR049449">
    <property type="entry name" value="TesB_ACOT8-like_N"/>
</dbReference>
<evidence type="ECO:0008006" key="6">
    <source>
        <dbReference type="Google" id="ProtNLM"/>
    </source>
</evidence>
<dbReference type="AlphaFoldDB" id="K6WSL7"/>
<dbReference type="eggNOG" id="COG2050">
    <property type="taxonomic scope" value="Bacteria"/>
</dbReference>
<evidence type="ECO:0000313" key="5">
    <source>
        <dbReference type="Proteomes" id="UP000008363"/>
    </source>
</evidence>
<evidence type="ECO:0000256" key="1">
    <source>
        <dbReference type="SAM" id="MobiDB-lite"/>
    </source>
</evidence>
<accession>K6WSL7</accession>
<feature type="domain" description="Acyl-CoA thioesterase-like N-terminal HotDog" evidence="2">
    <location>
        <begin position="26"/>
        <end position="112"/>
    </location>
</feature>